<keyword evidence="3" id="KW-1185">Reference proteome</keyword>
<feature type="compositionally biased region" description="Basic and acidic residues" evidence="1">
    <location>
        <begin position="167"/>
        <end position="176"/>
    </location>
</feature>
<feature type="region of interest" description="Disordered" evidence="1">
    <location>
        <begin position="163"/>
        <end position="189"/>
    </location>
</feature>
<dbReference type="EMBL" id="DF237878">
    <property type="protein sequence ID" value="GAQ92130.1"/>
    <property type="molecule type" value="Genomic_DNA"/>
</dbReference>
<organism evidence="2 3">
    <name type="scientific">Klebsormidium nitens</name>
    <name type="common">Green alga</name>
    <name type="synonym">Ulothrix nitens</name>
    <dbReference type="NCBI Taxonomy" id="105231"/>
    <lineage>
        <taxon>Eukaryota</taxon>
        <taxon>Viridiplantae</taxon>
        <taxon>Streptophyta</taxon>
        <taxon>Klebsormidiophyceae</taxon>
        <taxon>Klebsormidiales</taxon>
        <taxon>Klebsormidiaceae</taxon>
        <taxon>Klebsormidium</taxon>
    </lineage>
</organism>
<evidence type="ECO:0000313" key="3">
    <source>
        <dbReference type="Proteomes" id="UP000054558"/>
    </source>
</evidence>
<evidence type="ECO:0000313" key="2">
    <source>
        <dbReference type="EMBL" id="GAQ92130.1"/>
    </source>
</evidence>
<dbReference type="OrthoDB" id="2435470at2759"/>
<gene>
    <name evidence="2" type="ORF">KFL_009290020</name>
</gene>
<protein>
    <submittedName>
        <fullName evidence="2">Putative Transposase IS605 OrfB C-terminal</fullName>
    </submittedName>
</protein>
<dbReference type="Gene3D" id="3.90.70.80">
    <property type="match status" value="1"/>
</dbReference>
<dbReference type="PANTHER" id="PTHR36172">
    <property type="match status" value="1"/>
</dbReference>
<sequence>MEKRSNFRCVEVPADGSCMFHAIAATLAGRDVTPDELKRVSGRLRDAAIGYVLRFWRSSLGGVRGNPTGRDLVELEYKSAEGEDAAKSVRGPISTLIRWEAAGKIKVERSPGGKRIYDLKSLDPSDTVSNSWFSNKTISLQKQSWRRTCSRSFRCSAVDGTEDDTEEIRAVPKKDEDDQESDEEEVEKDQEKLIRMRKVRILPKKYQKRILNDWRHSARYSYNKAVFLMNETASFNKMYLRDLITPAEVNGDKPHLLNTPKDVRAAAVFEAANNAKACFTSLARGNIAHFELAFKSRKEEDSKEWCVGVAKTAIKSRGKRTLIIYGDYCPWEFETLGAIGEITKDCRLQFDGARYYLLIPYRKARPMKVRSESKSLINETKEAVIALDPAVRTFQTAYSPSEAYKLGDGCAKRLFSLAITLDRLLAFEKRIPKEHRRKRRSVRLRIIKVRRKIANLRDEMHYKVAEFLTRKAKVILLPSFETSEMVQKIRRRIGSKTVRQMSFLSHYKFKQRLIAKAADRGIALNFFIQGLCLYFFVRMVDQAKKVPAALLSST</sequence>
<evidence type="ECO:0000256" key="1">
    <source>
        <dbReference type="SAM" id="MobiDB-lite"/>
    </source>
</evidence>
<dbReference type="AlphaFoldDB" id="A0A1Y1IMM2"/>
<dbReference type="PANTHER" id="PTHR36172:SF1">
    <property type="entry name" value="RESOLVASE-RELATED"/>
    <property type="match status" value="1"/>
</dbReference>
<dbReference type="InterPro" id="IPR051491">
    <property type="entry name" value="Recombinase/Transposase-rel"/>
</dbReference>
<name>A0A1Y1IMM2_KLENI</name>
<dbReference type="OMA" id="GIYHTKL"/>
<dbReference type="Proteomes" id="UP000054558">
    <property type="component" value="Unassembled WGS sequence"/>
</dbReference>
<accession>A0A1Y1IMM2</accession>
<feature type="compositionally biased region" description="Acidic residues" evidence="1">
    <location>
        <begin position="177"/>
        <end position="188"/>
    </location>
</feature>
<reference evidence="2 3" key="1">
    <citation type="journal article" date="2014" name="Nat. Commun.">
        <title>Klebsormidium flaccidum genome reveals primary factors for plant terrestrial adaptation.</title>
        <authorList>
            <person name="Hori K."/>
            <person name="Maruyama F."/>
            <person name="Fujisawa T."/>
            <person name="Togashi T."/>
            <person name="Yamamoto N."/>
            <person name="Seo M."/>
            <person name="Sato S."/>
            <person name="Yamada T."/>
            <person name="Mori H."/>
            <person name="Tajima N."/>
            <person name="Moriyama T."/>
            <person name="Ikeuchi M."/>
            <person name="Watanabe M."/>
            <person name="Wada H."/>
            <person name="Kobayashi K."/>
            <person name="Saito M."/>
            <person name="Masuda T."/>
            <person name="Sasaki-Sekimoto Y."/>
            <person name="Mashiguchi K."/>
            <person name="Awai K."/>
            <person name="Shimojima M."/>
            <person name="Masuda S."/>
            <person name="Iwai M."/>
            <person name="Nobusawa T."/>
            <person name="Narise T."/>
            <person name="Kondo S."/>
            <person name="Saito H."/>
            <person name="Sato R."/>
            <person name="Murakawa M."/>
            <person name="Ihara Y."/>
            <person name="Oshima-Yamada Y."/>
            <person name="Ohtaka K."/>
            <person name="Satoh M."/>
            <person name="Sonobe K."/>
            <person name="Ishii M."/>
            <person name="Ohtani R."/>
            <person name="Kanamori-Sato M."/>
            <person name="Honoki R."/>
            <person name="Miyazaki D."/>
            <person name="Mochizuki H."/>
            <person name="Umetsu J."/>
            <person name="Higashi K."/>
            <person name="Shibata D."/>
            <person name="Kamiya Y."/>
            <person name="Sato N."/>
            <person name="Nakamura Y."/>
            <person name="Tabata S."/>
            <person name="Ida S."/>
            <person name="Kurokawa K."/>
            <person name="Ohta H."/>
        </authorList>
    </citation>
    <scope>NUCLEOTIDE SEQUENCE [LARGE SCALE GENOMIC DNA]</scope>
    <source>
        <strain evidence="2 3">NIES-2285</strain>
    </source>
</reference>
<proteinExistence type="predicted"/>